<organism evidence="1 2">
    <name type="scientific">Shouchella xiaoxiensis</name>
    <dbReference type="NCBI Taxonomy" id="766895"/>
    <lineage>
        <taxon>Bacteria</taxon>
        <taxon>Bacillati</taxon>
        <taxon>Bacillota</taxon>
        <taxon>Bacilli</taxon>
        <taxon>Bacillales</taxon>
        <taxon>Bacillaceae</taxon>
        <taxon>Shouchella</taxon>
    </lineage>
</organism>
<proteinExistence type="predicted"/>
<reference evidence="1" key="1">
    <citation type="submission" date="2021-01" db="EMBL/GenBank/DDBJ databases">
        <title>Genomic Encyclopedia of Type Strains, Phase IV (KMG-IV): sequencing the most valuable type-strain genomes for metagenomic binning, comparative biology and taxonomic classification.</title>
        <authorList>
            <person name="Goeker M."/>
        </authorList>
    </citation>
    <scope>NUCLEOTIDE SEQUENCE</scope>
    <source>
        <strain evidence="1">DSM 21943</strain>
    </source>
</reference>
<evidence type="ECO:0000313" key="2">
    <source>
        <dbReference type="Proteomes" id="UP001179280"/>
    </source>
</evidence>
<sequence length="152" mass="18276">MKIYQLQRKQLLPITIEEAWDFFSKAENLQSITPDYMNFLITNSPGTEIYNGQLITYKVSPILSVPLTWVTEITHVKTHQYFIDEQRFGPFKFWHHQHHFKETDAGIHMEDQLHYALPFSFIGRTVHSLVVRNRIESIFDYRYKHLEERFQS</sequence>
<dbReference type="SUPFAM" id="SSF55961">
    <property type="entry name" value="Bet v1-like"/>
    <property type="match status" value="1"/>
</dbReference>
<name>A0ABS2T0B7_9BACI</name>
<gene>
    <name evidence="1" type="ORF">JOC54_004228</name>
</gene>
<dbReference type="CDD" id="cd07820">
    <property type="entry name" value="SRPBCC_3"/>
    <property type="match status" value="1"/>
</dbReference>
<protein>
    <submittedName>
        <fullName evidence="1">Ligand-binding SRPBCC domain-containing protein</fullName>
    </submittedName>
</protein>
<dbReference type="Gene3D" id="3.30.530.20">
    <property type="match status" value="1"/>
</dbReference>
<dbReference type="Proteomes" id="UP001179280">
    <property type="component" value="Unassembled WGS sequence"/>
</dbReference>
<dbReference type="RefSeq" id="WP_035422456.1">
    <property type="nucleotide sequence ID" value="NZ_JAFBCV010000018.1"/>
</dbReference>
<dbReference type="InterPro" id="IPR023393">
    <property type="entry name" value="START-like_dom_sf"/>
</dbReference>
<dbReference type="EMBL" id="JAFBCV010000018">
    <property type="protein sequence ID" value="MBM7840935.1"/>
    <property type="molecule type" value="Genomic_DNA"/>
</dbReference>
<accession>A0ABS2T0B7</accession>
<evidence type="ECO:0000313" key="1">
    <source>
        <dbReference type="EMBL" id="MBM7840935.1"/>
    </source>
</evidence>
<comment type="caution">
    <text evidence="1">The sequence shown here is derived from an EMBL/GenBank/DDBJ whole genome shotgun (WGS) entry which is preliminary data.</text>
</comment>
<keyword evidence="2" id="KW-1185">Reference proteome</keyword>